<keyword evidence="2" id="KW-1185">Reference proteome</keyword>
<evidence type="ECO:0000313" key="1">
    <source>
        <dbReference type="EMBL" id="QBQ53358.1"/>
    </source>
</evidence>
<dbReference type="EMBL" id="CP038033">
    <property type="protein sequence ID" value="QBQ53358.1"/>
    <property type="molecule type" value="Genomic_DNA"/>
</dbReference>
<dbReference type="RefSeq" id="WP_134356373.1">
    <property type="nucleotide sequence ID" value="NZ_CP038033.1"/>
</dbReference>
<dbReference type="KEGG" id="nwr:E3U44_01680"/>
<reference evidence="1 2" key="1">
    <citation type="submission" date="2019-03" db="EMBL/GenBank/DDBJ databases">
        <title>The genome sequence of Nitrosococcus wardiae strain D1FHST reveals the archetypal metabolic capacity of ammonia-oxidizing Gammaproteobacteria.</title>
        <authorList>
            <person name="Wang L."/>
            <person name="Lim C.K."/>
            <person name="Hanson T.E."/>
            <person name="Dang H."/>
            <person name="Klotz M.G."/>
        </authorList>
    </citation>
    <scope>NUCLEOTIDE SEQUENCE [LARGE SCALE GENOMIC DNA]</scope>
    <source>
        <strain evidence="1 2">D1FHS</strain>
    </source>
</reference>
<accession>A0A4P7BTZ5</accession>
<dbReference type="OrthoDB" id="9795424at2"/>
<dbReference type="Proteomes" id="UP000294325">
    <property type="component" value="Chromosome"/>
</dbReference>
<name>A0A4P7BTZ5_9GAMM</name>
<evidence type="ECO:0000313" key="2">
    <source>
        <dbReference type="Proteomes" id="UP000294325"/>
    </source>
</evidence>
<protein>
    <submittedName>
        <fullName evidence="1">Uncharacterized protein</fullName>
    </submittedName>
</protein>
<sequence>MWRGQVPGARITQRQEKIYIKSRQQGLTQEAGVAKTGLSGRSGRRIEKSERFLPPVSRHWRTRPAPWEAV</sequence>
<dbReference type="AlphaFoldDB" id="A0A4P7BTZ5"/>
<proteinExistence type="predicted"/>
<organism evidence="1 2">
    <name type="scientific">Nitrosococcus wardiae</name>
    <dbReference type="NCBI Taxonomy" id="1814290"/>
    <lineage>
        <taxon>Bacteria</taxon>
        <taxon>Pseudomonadati</taxon>
        <taxon>Pseudomonadota</taxon>
        <taxon>Gammaproteobacteria</taxon>
        <taxon>Chromatiales</taxon>
        <taxon>Chromatiaceae</taxon>
        <taxon>Nitrosococcus</taxon>
    </lineage>
</organism>
<gene>
    <name evidence="1" type="ORF">E3U44_01680</name>
</gene>